<evidence type="ECO:0000313" key="2">
    <source>
        <dbReference type="Proteomes" id="UP000007110"/>
    </source>
</evidence>
<dbReference type="RefSeq" id="XP_030850775.1">
    <property type="nucleotide sequence ID" value="XM_030994915.1"/>
</dbReference>
<dbReference type="InterPro" id="IPR032675">
    <property type="entry name" value="LRR_dom_sf"/>
</dbReference>
<dbReference type="EnsemblMetazoa" id="XM_030994915">
    <property type="protein sequence ID" value="XP_030850775"/>
    <property type="gene ID" value="LOC105439435"/>
</dbReference>
<dbReference type="AlphaFoldDB" id="A0A7M7PG12"/>
<dbReference type="KEGG" id="spu:105439435"/>
<dbReference type="PANTHER" id="PTHR24407">
    <property type="entry name" value="PROTEIN KINASE DOMAIN-CONTAINING PROTEIN"/>
    <property type="match status" value="1"/>
</dbReference>
<dbReference type="PANTHER" id="PTHR24407:SF14">
    <property type="entry name" value="SIR2-LIKE DOMAIN-CONTAINING PROTEIN"/>
    <property type="match status" value="1"/>
</dbReference>
<keyword evidence="2" id="KW-1185">Reference proteome</keyword>
<accession>A0A7M7PG12</accession>
<dbReference type="Gene3D" id="3.80.10.10">
    <property type="entry name" value="Ribonuclease Inhibitor"/>
    <property type="match status" value="2"/>
</dbReference>
<dbReference type="Proteomes" id="UP000007110">
    <property type="component" value="Unassembled WGS sequence"/>
</dbReference>
<name>A0A7M7PG12_STRPU</name>
<reference evidence="1" key="2">
    <citation type="submission" date="2021-01" db="UniProtKB">
        <authorList>
            <consortium name="EnsemblMetazoa"/>
        </authorList>
    </citation>
    <scope>IDENTIFICATION</scope>
</reference>
<dbReference type="GeneID" id="105439435"/>
<organism evidence="1 2">
    <name type="scientific">Strongylocentrotus purpuratus</name>
    <name type="common">Purple sea urchin</name>
    <dbReference type="NCBI Taxonomy" id="7668"/>
    <lineage>
        <taxon>Eukaryota</taxon>
        <taxon>Metazoa</taxon>
        <taxon>Echinodermata</taxon>
        <taxon>Eleutherozoa</taxon>
        <taxon>Echinozoa</taxon>
        <taxon>Echinoidea</taxon>
        <taxon>Euechinoidea</taxon>
        <taxon>Echinacea</taxon>
        <taxon>Camarodonta</taxon>
        <taxon>Echinidea</taxon>
        <taxon>Strongylocentrotidae</taxon>
        <taxon>Strongylocentrotus</taxon>
    </lineage>
</organism>
<dbReference type="SUPFAM" id="SSF52047">
    <property type="entry name" value="RNI-like"/>
    <property type="match status" value="1"/>
</dbReference>
<dbReference type="OrthoDB" id="10007456at2759"/>
<evidence type="ECO:0000313" key="1">
    <source>
        <dbReference type="EnsemblMetazoa" id="XP_030850775"/>
    </source>
</evidence>
<dbReference type="InParanoid" id="A0A7M7PG12"/>
<sequence length="884" mass="99423">MLSLIAVEGFSAENLSSYITKFFHPDTASSEDLNQFISNNDVILENMAPYPIYTAMLCIMWKDYDGERREAMSKLQTFSQLFDEMVDFLVDHYLSKPISSGIGEDKLKENLSDIPHHLLQIGHITFNGLLERQLVFTEDEFQSCPESIDVGCKVGVLTKEKRIPSRRDKRKNHNSVAKSVQFPHKLFQEYLSGIYLASLHNLNHNEYGRLILDIIKRAGEYRYLLYFTSAQQKEVGLDIVSRLIALTRQGSDDGFIVDVAYESQDQAVAKAVADHLSSKYGKELKITEEMQAHTVSGHIFIMNHREADDLIIEKSCGRTASEDLAEFICSSRSLKSVTIDGTMHDVFYSVLANKAVNSKIETLNIKYLGMSERPSPSHDLAQFICKAPHLTNLTLGGGRYIQVVSLHNDFYSSFTSVASSAKIETLDICYLNLSERPSASRDLAQFICKMPRLKSLTLGRGYEFFLHDDFYSSSSLMASSAKIETLIIWSLDLSKRPSASRDLAQFICKMPHMKILTLGEVDQALLHDEFYSSASSMASFAKIETLNIKYGVLSERPCASRDLAQFICKMTHLKDLSLHGQYHDDFYSTASSMASSAKIETLDINCLGMSERPCPSHDLAQFIFKMTHLKNLTLYGQYHDDFYSTSSSMASSAKIETLDVNYLGIIERPSASRDLTQFIYKMPHLKNLTLCGQFHDDFYSTSSSIASSAKSGNTSHTLTELTVYEETLRGWQDCGSMFDNVKGVTIRVGSTINYDVIQRIHLPGATELTIQTDESVIRPAGFHEEPTSLPNALLNISPQLVKVTFSDLVIGNRKMELILQAFRSTLDLKHLKIIRFIRCGTEESVNDVTIACNKDQVMEVEVVHGIPRGKEFVAAFCMMSQYSI</sequence>
<proteinExistence type="predicted"/>
<reference evidence="2" key="1">
    <citation type="submission" date="2015-02" db="EMBL/GenBank/DDBJ databases">
        <title>Genome sequencing for Strongylocentrotus purpuratus.</title>
        <authorList>
            <person name="Murali S."/>
            <person name="Liu Y."/>
            <person name="Vee V."/>
            <person name="English A."/>
            <person name="Wang M."/>
            <person name="Skinner E."/>
            <person name="Han Y."/>
            <person name="Muzny D.M."/>
            <person name="Worley K.C."/>
            <person name="Gibbs R.A."/>
        </authorList>
    </citation>
    <scope>NUCLEOTIDE SEQUENCE</scope>
</reference>
<protein>
    <submittedName>
        <fullName evidence="1">Uncharacterized protein</fullName>
    </submittedName>
</protein>